<accession>A0A7W2FCD8</accession>
<dbReference type="InterPro" id="IPR036942">
    <property type="entry name" value="Beta-barrel_TonB_sf"/>
</dbReference>
<protein>
    <submittedName>
        <fullName evidence="15">TonB-dependent receptor</fullName>
    </submittedName>
</protein>
<dbReference type="Gene3D" id="2.170.130.10">
    <property type="entry name" value="TonB-dependent receptor, plug domain"/>
    <property type="match status" value="1"/>
</dbReference>
<proteinExistence type="inferred from homology"/>
<evidence type="ECO:0000256" key="8">
    <source>
        <dbReference type="ARBA" id="ARBA00023136"/>
    </source>
</evidence>
<keyword evidence="16" id="KW-1185">Reference proteome</keyword>
<gene>
    <name evidence="15" type="ORF">H3H39_18450</name>
</gene>
<evidence type="ECO:0000256" key="5">
    <source>
        <dbReference type="ARBA" id="ARBA00022692"/>
    </source>
</evidence>
<dbReference type="GO" id="GO:0044718">
    <property type="term" value="P:siderophore transmembrane transport"/>
    <property type="evidence" value="ECO:0007669"/>
    <property type="project" value="TreeGrafter"/>
</dbReference>
<dbReference type="InterPro" id="IPR012910">
    <property type="entry name" value="Plug_dom"/>
</dbReference>
<evidence type="ECO:0000256" key="12">
    <source>
        <dbReference type="RuleBase" id="RU003357"/>
    </source>
</evidence>
<feature type="domain" description="TonB-dependent receptor-like beta-barrel" evidence="13">
    <location>
        <begin position="265"/>
        <end position="678"/>
    </location>
</feature>
<dbReference type="InterPro" id="IPR037066">
    <property type="entry name" value="Plug_dom_sf"/>
</dbReference>
<dbReference type="PANTHER" id="PTHR30069">
    <property type="entry name" value="TONB-DEPENDENT OUTER MEMBRANE RECEPTOR"/>
    <property type="match status" value="1"/>
</dbReference>
<dbReference type="GO" id="GO:0009279">
    <property type="term" value="C:cell outer membrane"/>
    <property type="evidence" value="ECO:0007669"/>
    <property type="project" value="UniProtKB-SubCell"/>
</dbReference>
<dbReference type="Pfam" id="PF00593">
    <property type="entry name" value="TonB_dep_Rec_b-barrel"/>
    <property type="match status" value="1"/>
</dbReference>
<evidence type="ECO:0000256" key="7">
    <source>
        <dbReference type="ARBA" id="ARBA00023077"/>
    </source>
</evidence>
<dbReference type="Pfam" id="PF07715">
    <property type="entry name" value="Plug"/>
    <property type="match status" value="1"/>
</dbReference>
<evidence type="ECO:0000256" key="9">
    <source>
        <dbReference type="ARBA" id="ARBA00023170"/>
    </source>
</evidence>
<name>A0A7W2FCD8_9BURK</name>
<evidence type="ECO:0000256" key="11">
    <source>
        <dbReference type="PROSITE-ProRule" id="PRU01360"/>
    </source>
</evidence>
<feature type="domain" description="TonB-dependent receptor plug" evidence="14">
    <location>
        <begin position="65"/>
        <end position="177"/>
    </location>
</feature>
<dbReference type="GO" id="GO:0015344">
    <property type="term" value="F:siderophore uptake transmembrane transporter activity"/>
    <property type="evidence" value="ECO:0007669"/>
    <property type="project" value="TreeGrafter"/>
</dbReference>
<keyword evidence="8 11" id="KW-0472">Membrane</keyword>
<comment type="similarity">
    <text evidence="2 11 12">Belongs to the TonB-dependent receptor family.</text>
</comment>
<dbReference type="PROSITE" id="PS52016">
    <property type="entry name" value="TONB_DEPENDENT_REC_3"/>
    <property type="match status" value="1"/>
</dbReference>
<evidence type="ECO:0000256" key="1">
    <source>
        <dbReference type="ARBA" id="ARBA00004571"/>
    </source>
</evidence>
<evidence type="ECO:0000313" key="15">
    <source>
        <dbReference type="EMBL" id="MBA5689024.1"/>
    </source>
</evidence>
<reference evidence="15 16" key="1">
    <citation type="submission" date="2020-07" db="EMBL/GenBank/DDBJ databases">
        <title>Novel species isolated from subtropical streams in China.</title>
        <authorList>
            <person name="Lu H."/>
        </authorList>
    </citation>
    <scope>NUCLEOTIDE SEQUENCE [LARGE SCALE GENOMIC DNA]</scope>
    <source>
        <strain evidence="15 16">LX47W</strain>
    </source>
</reference>
<dbReference type="CDD" id="cd01347">
    <property type="entry name" value="ligand_gated_channel"/>
    <property type="match status" value="1"/>
</dbReference>
<dbReference type="PROSITE" id="PS51257">
    <property type="entry name" value="PROKAR_LIPOPROTEIN"/>
    <property type="match status" value="1"/>
</dbReference>
<keyword evidence="10 11" id="KW-0998">Cell outer membrane</keyword>
<keyword evidence="9 15" id="KW-0675">Receptor</keyword>
<evidence type="ECO:0000256" key="10">
    <source>
        <dbReference type="ARBA" id="ARBA00023237"/>
    </source>
</evidence>
<evidence type="ECO:0000256" key="3">
    <source>
        <dbReference type="ARBA" id="ARBA00022448"/>
    </source>
</evidence>
<dbReference type="EMBL" id="JACEZU010000009">
    <property type="protein sequence ID" value="MBA5689024.1"/>
    <property type="molecule type" value="Genomic_DNA"/>
</dbReference>
<evidence type="ECO:0000256" key="6">
    <source>
        <dbReference type="ARBA" id="ARBA00022729"/>
    </source>
</evidence>
<keyword evidence="5 11" id="KW-0812">Transmembrane</keyword>
<dbReference type="Gene3D" id="2.40.170.20">
    <property type="entry name" value="TonB-dependent receptor, beta-barrel domain"/>
    <property type="match status" value="1"/>
</dbReference>
<comment type="subcellular location">
    <subcellularLocation>
        <location evidence="1 11">Cell outer membrane</location>
        <topology evidence="1 11">Multi-pass membrane protein</topology>
    </subcellularLocation>
</comment>
<evidence type="ECO:0000313" key="16">
    <source>
        <dbReference type="Proteomes" id="UP000573499"/>
    </source>
</evidence>
<dbReference type="AlphaFoldDB" id="A0A7W2FCD8"/>
<evidence type="ECO:0000259" key="13">
    <source>
        <dbReference type="Pfam" id="PF00593"/>
    </source>
</evidence>
<keyword evidence="4 11" id="KW-1134">Transmembrane beta strand</keyword>
<evidence type="ECO:0000259" key="14">
    <source>
        <dbReference type="Pfam" id="PF07715"/>
    </source>
</evidence>
<dbReference type="PANTHER" id="PTHR30069:SF29">
    <property type="entry name" value="HEMOGLOBIN AND HEMOGLOBIN-HAPTOGLOBIN-BINDING PROTEIN 1-RELATED"/>
    <property type="match status" value="1"/>
</dbReference>
<evidence type="ECO:0000256" key="4">
    <source>
        <dbReference type="ARBA" id="ARBA00022452"/>
    </source>
</evidence>
<keyword evidence="3 11" id="KW-0813">Transport</keyword>
<dbReference type="InterPro" id="IPR039426">
    <property type="entry name" value="TonB-dep_rcpt-like"/>
</dbReference>
<organism evidence="15 16">
    <name type="scientific">Rugamonas apoptosis</name>
    <dbReference type="NCBI Taxonomy" id="2758570"/>
    <lineage>
        <taxon>Bacteria</taxon>
        <taxon>Pseudomonadati</taxon>
        <taxon>Pseudomonadota</taxon>
        <taxon>Betaproteobacteria</taxon>
        <taxon>Burkholderiales</taxon>
        <taxon>Oxalobacteraceae</taxon>
        <taxon>Telluria group</taxon>
        <taxon>Rugamonas</taxon>
    </lineage>
</organism>
<keyword evidence="6" id="KW-0732">Signal</keyword>
<evidence type="ECO:0000256" key="2">
    <source>
        <dbReference type="ARBA" id="ARBA00009810"/>
    </source>
</evidence>
<dbReference type="SUPFAM" id="SSF56935">
    <property type="entry name" value="Porins"/>
    <property type="match status" value="1"/>
</dbReference>
<dbReference type="Proteomes" id="UP000573499">
    <property type="component" value="Unassembled WGS sequence"/>
</dbReference>
<dbReference type="InterPro" id="IPR000531">
    <property type="entry name" value="Beta-barrel_TonB"/>
</dbReference>
<dbReference type="RefSeq" id="WP_182155213.1">
    <property type="nucleotide sequence ID" value="NZ_JACEZU010000009.1"/>
</dbReference>
<comment type="caution">
    <text evidence="15">The sequence shown here is derived from an EMBL/GenBank/DDBJ whole genome shotgun (WGS) entry which is preliminary data.</text>
</comment>
<keyword evidence="7 12" id="KW-0798">TonB box</keyword>
<sequence length="713" mass="76852">MKLSPPLHATGPRLAGNSLPWLTALLVLACPPLASGASQPEDEDAALYGMDRSAISLATGSEQSLRRAPAVASVITAVDIAAMGATDLNQVLETVAGIHVTRGATLYASNYIIRGIGAGGVTNPQVLVLLNGLRMNTDFGGDKGNMWISMPLTNVARIEVIRGPGSALYGADAFAGVVNIITKTPEQMPGLRVGARAGTLRSSDAWLEYGHKQEQLAVAAYLEVGRTDGTDQVVEADAQTLNDRRFGTHVSKAPGSINAGYHAVDGALDLTYQRWRWRSNLKWRGDVGIGLGANSALDPDHKARSGFALSELAWTAPDFSDTWSVGGSLSYMFFTEQTPDGLGLFPAGARIGPSFFPNGMIGGPGRWERNLRGTAYATYSGWRGHALRLGAGHDDQNLYQVSTMKNFLLSPAGLPIPTGPVIDYGAIQPHIQPQRRTNNYAYLQDEWQFAPDWALTAGVRHDHFSDFGGTTNPRLALVWDADLNLTVKLLHGRAFRSPSFNEQRGINPVNMGNPEVRPETIATTEAALTWQARPDLSANLSLFRYAMKDLIRSVANPAPAPGASYQNSGSVNGNGGEIELTWELAQDLRWLANYARQNARDQATGQDPGYAPRHHANTRLDWSVSPGWRLTPQLNWVAGRRRAAGDARAPVANYRTVDATLTCQLAHGWTLSATVNNLFNADAREPSLAPGLALPFDIPVSPRTFTLQASIKL</sequence>